<protein>
    <submittedName>
        <fullName evidence="1">Uncharacterized protein</fullName>
    </submittedName>
</protein>
<name>A0A835TFQ7_9ROSI</name>
<comment type="caution">
    <text evidence="1">The sequence shown here is derived from an EMBL/GenBank/DDBJ whole genome shotgun (WGS) entry which is preliminary data.</text>
</comment>
<evidence type="ECO:0000313" key="1">
    <source>
        <dbReference type="EMBL" id="KAF9686714.1"/>
    </source>
</evidence>
<sequence length="132" mass="14905">MTKGQKKVRVEFEEMREEDCDVLGGQDNQRTIRGVCYDGTQSENAKVGEKRRLMFSVHGMIEKKENGMWREDNAEVLFLGGAAGFCCKIYCQTAPAVCSTSDERFTTCLESPEAREEADVQIVVTMEECVEM</sequence>
<proteinExistence type="predicted"/>
<dbReference type="EMBL" id="JADGMS010000002">
    <property type="protein sequence ID" value="KAF9686714.1"/>
    <property type="molecule type" value="Genomic_DNA"/>
</dbReference>
<dbReference type="Proteomes" id="UP000657918">
    <property type="component" value="Unassembled WGS sequence"/>
</dbReference>
<accession>A0A835TFQ7</accession>
<keyword evidence="2" id="KW-1185">Reference proteome</keyword>
<dbReference type="AlphaFoldDB" id="A0A835TFQ7"/>
<reference evidence="1 2" key="1">
    <citation type="submission" date="2020-10" db="EMBL/GenBank/DDBJ databases">
        <title>Plant Genome Project.</title>
        <authorList>
            <person name="Zhang R.-G."/>
        </authorList>
    </citation>
    <scope>NUCLEOTIDE SEQUENCE [LARGE SCALE GENOMIC DNA]</scope>
    <source>
        <strain evidence="1">FAFU-HL-1</strain>
        <tissue evidence="1">Leaf</tissue>
    </source>
</reference>
<evidence type="ECO:0000313" key="2">
    <source>
        <dbReference type="Proteomes" id="UP000657918"/>
    </source>
</evidence>
<organism evidence="1 2">
    <name type="scientific">Salix dunnii</name>
    <dbReference type="NCBI Taxonomy" id="1413687"/>
    <lineage>
        <taxon>Eukaryota</taxon>
        <taxon>Viridiplantae</taxon>
        <taxon>Streptophyta</taxon>
        <taxon>Embryophyta</taxon>
        <taxon>Tracheophyta</taxon>
        <taxon>Spermatophyta</taxon>
        <taxon>Magnoliopsida</taxon>
        <taxon>eudicotyledons</taxon>
        <taxon>Gunneridae</taxon>
        <taxon>Pentapetalae</taxon>
        <taxon>rosids</taxon>
        <taxon>fabids</taxon>
        <taxon>Malpighiales</taxon>
        <taxon>Salicaceae</taxon>
        <taxon>Saliceae</taxon>
        <taxon>Salix</taxon>
    </lineage>
</organism>
<gene>
    <name evidence="1" type="ORF">SADUNF_Sadunf02G0018100</name>
</gene>